<dbReference type="GO" id="GO:0005737">
    <property type="term" value="C:cytoplasm"/>
    <property type="evidence" value="ECO:0007669"/>
    <property type="project" value="TreeGrafter"/>
</dbReference>
<dbReference type="GO" id="GO:0004016">
    <property type="term" value="F:adenylate cyclase activity"/>
    <property type="evidence" value="ECO:0007669"/>
    <property type="project" value="TreeGrafter"/>
</dbReference>
<evidence type="ECO:0000256" key="3">
    <source>
        <dbReference type="ARBA" id="ARBA00023239"/>
    </source>
</evidence>
<evidence type="ECO:0000313" key="7">
    <source>
        <dbReference type="Proteomes" id="UP000676336"/>
    </source>
</evidence>
<organism evidence="6 7">
    <name type="scientific">Rotaria magnacalcarata</name>
    <dbReference type="NCBI Taxonomy" id="392030"/>
    <lineage>
        <taxon>Eukaryota</taxon>
        <taxon>Metazoa</taxon>
        <taxon>Spiralia</taxon>
        <taxon>Gnathifera</taxon>
        <taxon>Rotifera</taxon>
        <taxon>Eurotatoria</taxon>
        <taxon>Bdelloidea</taxon>
        <taxon>Philodinida</taxon>
        <taxon>Philodinidae</taxon>
        <taxon>Rotaria</taxon>
    </lineage>
</organism>
<dbReference type="GO" id="GO:0035556">
    <property type="term" value="P:intracellular signal transduction"/>
    <property type="evidence" value="ECO:0007669"/>
    <property type="project" value="InterPro"/>
</dbReference>
<sequence>MHQRPETIHPKSKASPINRQLNNGWRQQSLRRTYSRGLPLLVKETVNMVAKTLQLSNPMTVANEHIIDRNHEQGENDDSDNDRLDIGQNVQAHIPDIVLNNLSDLIDRKGLISIPNEHKYDHSTLLFLDVSGFTSLTEQYSNAANLGIDQLTRTLNSYFEKVVFEILTHGGDIYKFAGDAILALWTTETMGPQQALTCALQLQQECGAYETDVGVILRLKVALAYGPVCAVFVGIDEFKHYLLTGNCVKDVNMCEQLCEPGDIILTKAVYERLQSIPFDCKFVPVSEDIDPKHEHIAVKYSQAKPPSDSDSDSNEHMKISTVMHDRRDNLNQDIVLDNNYNDLSDYHLSNDELNLKINVLIKSFLLHCVRQRIERKQSLDYLSELRRVTISFINLDITNEHTINDNLHENINKIFVQIYESTKMMGGVLTKALLFDKGFSFLCVFGLPGYKQGDDTANALKSAQRIHSTIRERCQFVDKCSIGVTTGLTYCGVVGHEARCEYTVIGRKVNMAARLMCNYPNLISCDQETYYNSRLISRLFQKLPAKTLKGMNNVGVIWQYGDYPDVPQIIESSRTLNLQFNEIKQENYPLLGRRVELMIVAAQIMLLDEPVNSKNRRRDLAALIFEGEDKIGRSRLLQFIANALESSINIHNLPAFTYSNEIYIPTDTTKNSNNNILPINTNVPGPRSSVTTNASDLGINKKSSIQVINYRCQFEQRFNEFGLLRSLLRQLLQFHNDKSQYECEQYLLRLFDMNKANDLHLRRNLFLLNDLLDVRFRRCHIETDSGNETNLVKTYEVNLNELILHILNKLIDQTNNPTELTVPTTVGNMLRKNWISYNYLQFDLIEFITVQNSNLLQSHTSFSSTITFTGSTPTVSKIIFIIDDIHFADESSLKHLLTLGSHSKSLLILSMRPPRNNQNDGSISNMLQSISTDSHVYLRRLPGLELRYLATLGCQMLCVHRVPSKVVKVFNESCNGIPGFCEQILLDLLRKDKIYIIDEDDDQTHDEDLNLIEGDADKLLLNNRAKIGLFKTLFSRRKQSISFEQRLNERAFSRVCVLRNPDENDFNADCQQNFQNYIMCRIDRLSEGESLLVKIAAIIGNTFSRMFLWHLVDPQSKELININSCILEMMQRTIIECAFSKQQITKTRSIKCYCLQNPAGFPSQCRLMAFSHSTIREGIYNSLTDGLKRVLTRNAIDYLEKQCTIVCLTCATSKNDSPFLINEEDGLAEIIRKSQQHALVDIVKMAALKEIDNAIKNLSNLVDGSPRELSKRSSFVPSDICTILTENGPIHEQESSTKDMDTNRTSIDSNTAVTSKISSTRLCSFEIDNVTNEKQNRLGTNQSPRKNSDDPSITLISVYSPTIPSSLQINVRRSSSASITSKPSQFFSLFRIPKQIPVVKSTSNTQLLSTTERVLSEYHTNKNTDRQTATIEISKAKSEKEPGCLLAFFQRMLCQCVSVTSNATVTPAIFIATNDSNANLKAASSTHATQQVGNLQKENAISSKALSNWKKVRSAVLPAQGKSLRAIPSDEKLLERSIFSSDLMKEVAQSIDCLNKQVHLTRTFRNLYDQSFTFNIFQSFVQRTNSIQHVFEKKLNQQSNPDLNKFINEFNSYNDSRICQCIDYVMTIYVKLVEYHTNLYDMYVNMIDERHDILCSKQFDRIMYYRSEICHLLIRSNCLQRLLAEIGNARKFMGKFKTDINYDDDFLYEYQCLVFKYTFDLFHVIVLQRTRAINDSKELCEQNLKELNQICQNKIWEKLISHADSSAASTAKENRKQYERSKIFQSKESLVDFNSNSQISTTTNADPLNLFMHKYSLEYLLCQYNLLRHDLSLNQSSDSINALIDLQYYIFPLSFSLPCTIILVEYFYCQMNYSQCLILINKIIQFWWSYVSPREKLEFAKLSCLSLIIELKRGLLGSAIVSGYFAKRVLTGYHENIFLINSCIHLTLALIGDMRISNIELIIQHLDYLSEQTMNCYGKLWYYILAIDIGIELGYELLPITNELLDNIAKYRKKLLPGTNERSLALFYSDCTLAQIYARLGLLDTSKIHFHQAIHQIRYNQMHLTNTDFRFKRALLKLVEVQLLHWYHRRANEEETKRQDFLLHNLDEFKNEELTSWNKSRLYIYQAYYNRLVNDYRREHKFPVDNDLNWETCLHEAEENAIKLDREWIKCLRHSWIHPVSDQLSLQENCLAYMEQRRGSKSLVKPNNRHYIRPSITSIKMFPKHETKTKNDADEQSATDNYFRQKFFESRSISNTYYSSHFQLYVLPVRV</sequence>
<evidence type="ECO:0000256" key="2">
    <source>
        <dbReference type="ARBA" id="ARBA00022840"/>
    </source>
</evidence>
<dbReference type="Pfam" id="PF00211">
    <property type="entry name" value="Guanylate_cyc"/>
    <property type="match status" value="1"/>
</dbReference>
<evidence type="ECO:0000256" key="4">
    <source>
        <dbReference type="SAM" id="MobiDB-lite"/>
    </source>
</evidence>
<dbReference type="CDD" id="cd07302">
    <property type="entry name" value="CHD"/>
    <property type="match status" value="2"/>
</dbReference>
<dbReference type="EMBL" id="CAJOBI010000049">
    <property type="protein sequence ID" value="CAF3787868.1"/>
    <property type="molecule type" value="Genomic_DNA"/>
</dbReference>
<dbReference type="PANTHER" id="PTHR16305:SF28">
    <property type="entry name" value="GUANYLATE CYCLASE DOMAIN-CONTAINING PROTEIN"/>
    <property type="match status" value="1"/>
</dbReference>
<dbReference type="InterPro" id="IPR029787">
    <property type="entry name" value="Nucleotide_cyclase"/>
</dbReference>
<dbReference type="GO" id="GO:0009190">
    <property type="term" value="P:cyclic nucleotide biosynthetic process"/>
    <property type="evidence" value="ECO:0007669"/>
    <property type="project" value="InterPro"/>
</dbReference>
<dbReference type="InterPro" id="IPR001054">
    <property type="entry name" value="A/G_cyclase"/>
</dbReference>
<proteinExistence type="predicted"/>
<dbReference type="SMART" id="SM00044">
    <property type="entry name" value="CYCc"/>
    <property type="match status" value="1"/>
</dbReference>
<keyword evidence="2" id="KW-0067">ATP-binding</keyword>
<evidence type="ECO:0000259" key="5">
    <source>
        <dbReference type="PROSITE" id="PS50125"/>
    </source>
</evidence>
<keyword evidence="3" id="KW-0456">Lyase</keyword>
<dbReference type="Proteomes" id="UP000676336">
    <property type="component" value="Unassembled WGS sequence"/>
</dbReference>
<feature type="region of interest" description="Disordered" evidence="4">
    <location>
        <begin position="1"/>
        <end position="25"/>
    </location>
</feature>
<evidence type="ECO:0000313" key="6">
    <source>
        <dbReference type="EMBL" id="CAF3787868.1"/>
    </source>
</evidence>
<evidence type="ECO:0000256" key="1">
    <source>
        <dbReference type="ARBA" id="ARBA00022741"/>
    </source>
</evidence>
<feature type="domain" description="Guanylate cyclase" evidence="5">
    <location>
        <begin position="124"/>
        <end position="255"/>
    </location>
</feature>
<dbReference type="PROSITE" id="PS50125">
    <property type="entry name" value="GUANYLATE_CYCLASE_2"/>
    <property type="match status" value="2"/>
</dbReference>
<keyword evidence="1" id="KW-0547">Nucleotide-binding</keyword>
<feature type="compositionally biased region" description="Polar residues" evidence="4">
    <location>
        <begin position="15"/>
        <end position="25"/>
    </location>
</feature>
<dbReference type="Gene3D" id="3.30.70.1230">
    <property type="entry name" value="Nucleotide cyclase"/>
    <property type="match status" value="2"/>
</dbReference>
<name>A0A8S2J575_9BILA</name>
<accession>A0A8S2J575</accession>
<gene>
    <name evidence="6" type="ORF">SMN809_LOCUS469</name>
</gene>
<feature type="region of interest" description="Disordered" evidence="4">
    <location>
        <begin position="1287"/>
        <end position="1310"/>
    </location>
</feature>
<dbReference type="GO" id="GO:0005524">
    <property type="term" value="F:ATP binding"/>
    <property type="evidence" value="ECO:0007669"/>
    <property type="project" value="UniProtKB-KW"/>
</dbReference>
<comment type="caution">
    <text evidence="6">The sequence shown here is derived from an EMBL/GenBank/DDBJ whole genome shotgun (WGS) entry which is preliminary data.</text>
</comment>
<dbReference type="PANTHER" id="PTHR16305">
    <property type="entry name" value="TESTICULAR SOLUBLE ADENYLYL CYCLASE"/>
    <property type="match status" value="1"/>
</dbReference>
<protein>
    <recommendedName>
        <fullName evidence="5">Guanylate cyclase domain-containing protein</fullName>
    </recommendedName>
</protein>
<dbReference type="SUPFAM" id="SSF55073">
    <property type="entry name" value="Nucleotide cyclase"/>
    <property type="match status" value="2"/>
</dbReference>
<dbReference type="FunFam" id="3.30.70.1230:FF:000017">
    <property type="entry name" value="Adenylate cyclase type 10"/>
    <property type="match status" value="1"/>
</dbReference>
<feature type="compositionally biased region" description="Basic and acidic residues" evidence="4">
    <location>
        <begin position="1289"/>
        <end position="1302"/>
    </location>
</feature>
<reference evidence="6" key="1">
    <citation type="submission" date="2021-02" db="EMBL/GenBank/DDBJ databases">
        <authorList>
            <person name="Nowell W R."/>
        </authorList>
    </citation>
    <scope>NUCLEOTIDE SEQUENCE</scope>
</reference>
<feature type="domain" description="Guanylate cyclase" evidence="5">
    <location>
        <begin position="438"/>
        <end position="516"/>
    </location>
</feature>